<accession>G0U327</accession>
<dbReference type="EMBL" id="HE573025">
    <property type="protein sequence ID" value="CCC50682.1"/>
    <property type="molecule type" value="Genomic_DNA"/>
</dbReference>
<organism evidence="2">
    <name type="scientific">Trypanosoma vivax (strain Y486)</name>
    <dbReference type="NCBI Taxonomy" id="1055687"/>
    <lineage>
        <taxon>Eukaryota</taxon>
        <taxon>Discoba</taxon>
        <taxon>Euglenozoa</taxon>
        <taxon>Kinetoplastea</taxon>
        <taxon>Metakinetoplastina</taxon>
        <taxon>Trypanosomatida</taxon>
        <taxon>Trypanosomatidae</taxon>
        <taxon>Trypanosoma</taxon>
        <taxon>Duttonella</taxon>
    </lineage>
</organism>
<reference evidence="2" key="1">
    <citation type="journal article" date="2012" name="Proc. Natl. Acad. Sci. U.S.A.">
        <title>Antigenic diversity is generated by distinct evolutionary mechanisms in African trypanosome species.</title>
        <authorList>
            <person name="Jackson A.P."/>
            <person name="Berry A."/>
            <person name="Aslett M."/>
            <person name="Allison H.C."/>
            <person name="Burton P."/>
            <person name="Vavrova-Anderson J."/>
            <person name="Brown R."/>
            <person name="Browne H."/>
            <person name="Corton N."/>
            <person name="Hauser H."/>
            <person name="Gamble J."/>
            <person name="Gilderthorp R."/>
            <person name="Marcello L."/>
            <person name="McQuillan J."/>
            <person name="Otto T.D."/>
            <person name="Quail M.A."/>
            <person name="Sanders M.J."/>
            <person name="van Tonder A."/>
            <person name="Ginger M.L."/>
            <person name="Field M.C."/>
            <person name="Barry J.D."/>
            <person name="Hertz-Fowler C."/>
            <person name="Berriman M."/>
        </authorList>
    </citation>
    <scope>NUCLEOTIDE SEQUENCE</scope>
    <source>
        <strain evidence="2">Y486</strain>
    </source>
</reference>
<keyword evidence="1" id="KW-1133">Transmembrane helix</keyword>
<proteinExistence type="predicted"/>
<evidence type="ECO:0000313" key="2">
    <source>
        <dbReference type="EMBL" id="CCC50682.1"/>
    </source>
</evidence>
<feature type="transmembrane region" description="Helical" evidence="1">
    <location>
        <begin position="56"/>
        <end position="81"/>
    </location>
</feature>
<feature type="transmembrane region" description="Helical" evidence="1">
    <location>
        <begin position="87"/>
        <end position="108"/>
    </location>
</feature>
<sequence length="131" mass="14740">MCSVVRRVKGDIQTRSTTTAAKRKQGRGATFLPKAQAHRQVSVEGSKRQQRKVFSLFVATVFAFVNLFSFVVVVVVVFFSLSPTPPHSALLLFPFWFIFNKHFSSYAVDATKRSTMSSGRKGRLLDHRPFG</sequence>
<keyword evidence="1" id="KW-0472">Membrane</keyword>
<evidence type="ECO:0008006" key="3">
    <source>
        <dbReference type="Google" id="ProtNLM"/>
    </source>
</evidence>
<protein>
    <recommendedName>
        <fullName evidence="3">Transmembrane protein</fullName>
    </recommendedName>
</protein>
<name>G0U327_TRYVY</name>
<evidence type="ECO:0000256" key="1">
    <source>
        <dbReference type="SAM" id="Phobius"/>
    </source>
</evidence>
<dbReference type="AlphaFoldDB" id="G0U327"/>
<gene>
    <name evidence="2" type="ORF">TVY486_0905030</name>
</gene>
<keyword evidence="1" id="KW-0812">Transmembrane</keyword>